<proteinExistence type="predicted"/>
<dbReference type="OrthoDB" id="5404895at2759"/>
<dbReference type="Pfam" id="PF05378">
    <property type="entry name" value="Hydant_A_N"/>
    <property type="match status" value="1"/>
</dbReference>
<dbReference type="InterPro" id="IPR002821">
    <property type="entry name" value="Hydantoinase_A"/>
</dbReference>
<dbReference type="AlphaFoldDB" id="A0A1E3P9H6"/>
<dbReference type="InterPro" id="IPR024071">
    <property type="entry name" value="S-Me-THD_C_sf"/>
</dbReference>
<dbReference type="RefSeq" id="XP_019041270.1">
    <property type="nucleotide sequence ID" value="XM_019185343.1"/>
</dbReference>
<dbReference type="InterPro" id="IPR048350">
    <property type="entry name" value="S-Me-THD-like_C"/>
</dbReference>
<evidence type="ECO:0000259" key="2">
    <source>
        <dbReference type="Pfam" id="PF05378"/>
    </source>
</evidence>
<protein>
    <recommendedName>
        <fullName evidence="7">Hydantoinase/oxoprolinase</fullName>
    </recommendedName>
</protein>
<dbReference type="PANTHER" id="PTHR11365">
    <property type="entry name" value="5-OXOPROLINASE RELATED"/>
    <property type="match status" value="1"/>
</dbReference>
<organism evidence="5 6">
    <name type="scientific">Wickerhamomyces anomalus (strain ATCC 58044 / CBS 1984 / NCYC 433 / NRRL Y-366-8)</name>
    <name type="common">Yeast</name>
    <name type="synonym">Hansenula anomala</name>
    <dbReference type="NCBI Taxonomy" id="683960"/>
    <lineage>
        <taxon>Eukaryota</taxon>
        <taxon>Fungi</taxon>
        <taxon>Dikarya</taxon>
        <taxon>Ascomycota</taxon>
        <taxon>Saccharomycotina</taxon>
        <taxon>Saccharomycetes</taxon>
        <taxon>Phaffomycetales</taxon>
        <taxon>Wickerhamomycetaceae</taxon>
        <taxon>Wickerhamomyces</taxon>
    </lineage>
</organism>
<feature type="domain" description="Hydantoinase/oxoprolinase N-terminal" evidence="2">
    <location>
        <begin position="7"/>
        <end position="187"/>
    </location>
</feature>
<dbReference type="Gene3D" id="2.40.390.10">
    <property type="entry name" value="CV3147-like"/>
    <property type="match status" value="1"/>
</dbReference>
<dbReference type="InterPro" id="IPR045079">
    <property type="entry name" value="Oxoprolinase-like"/>
</dbReference>
<dbReference type="Pfam" id="PF20906">
    <property type="entry name" value="S-Me-THD_C"/>
    <property type="match status" value="1"/>
</dbReference>
<dbReference type="InterPro" id="IPR010318">
    <property type="entry name" value="S-Me-THD_N"/>
</dbReference>
<dbReference type="EMBL" id="KV454208">
    <property type="protein sequence ID" value="ODQ62063.1"/>
    <property type="molecule type" value="Genomic_DNA"/>
</dbReference>
<dbReference type="SUPFAM" id="SSF53067">
    <property type="entry name" value="Actin-like ATPase domain"/>
    <property type="match status" value="2"/>
</dbReference>
<feature type="domain" description="Hydantoinase A/oxoprolinase" evidence="1">
    <location>
        <begin position="207"/>
        <end position="384"/>
    </location>
</feature>
<evidence type="ECO:0000259" key="1">
    <source>
        <dbReference type="Pfam" id="PF01968"/>
    </source>
</evidence>
<evidence type="ECO:0000259" key="4">
    <source>
        <dbReference type="Pfam" id="PF20906"/>
    </source>
</evidence>
<name>A0A1E3P9H6_WICAA</name>
<evidence type="ECO:0000313" key="6">
    <source>
        <dbReference type="Proteomes" id="UP000094112"/>
    </source>
</evidence>
<dbReference type="InterPro" id="IPR027479">
    <property type="entry name" value="S-Me-THD_N_sf"/>
</dbReference>
<reference evidence="5 6" key="1">
    <citation type="journal article" date="2016" name="Proc. Natl. Acad. Sci. U.S.A.">
        <title>Comparative genomics of biotechnologically important yeasts.</title>
        <authorList>
            <person name="Riley R."/>
            <person name="Haridas S."/>
            <person name="Wolfe K.H."/>
            <person name="Lopes M.R."/>
            <person name="Hittinger C.T."/>
            <person name="Goeker M."/>
            <person name="Salamov A.A."/>
            <person name="Wisecaver J.H."/>
            <person name="Long T.M."/>
            <person name="Calvey C.H."/>
            <person name="Aerts A.L."/>
            <person name="Barry K.W."/>
            <person name="Choi C."/>
            <person name="Clum A."/>
            <person name="Coughlan A.Y."/>
            <person name="Deshpande S."/>
            <person name="Douglass A.P."/>
            <person name="Hanson S.J."/>
            <person name="Klenk H.-P."/>
            <person name="LaButti K.M."/>
            <person name="Lapidus A."/>
            <person name="Lindquist E.A."/>
            <person name="Lipzen A.M."/>
            <person name="Meier-Kolthoff J.P."/>
            <person name="Ohm R.A."/>
            <person name="Otillar R.P."/>
            <person name="Pangilinan J.L."/>
            <person name="Peng Y."/>
            <person name="Rokas A."/>
            <person name="Rosa C.A."/>
            <person name="Scheuner C."/>
            <person name="Sibirny A.A."/>
            <person name="Slot J.C."/>
            <person name="Stielow J.B."/>
            <person name="Sun H."/>
            <person name="Kurtzman C.P."/>
            <person name="Blackwell M."/>
            <person name="Grigoriev I.V."/>
            <person name="Jeffries T.W."/>
        </authorList>
    </citation>
    <scope>NUCLEOTIDE SEQUENCE [LARGE SCALE GENOMIC DNA]</scope>
    <source>
        <strain evidence="6">ATCC 58044 / CBS 1984 / NCYC 433 / NRRL Y-366-8</strain>
    </source>
</reference>
<keyword evidence="6" id="KW-1185">Reference proteome</keyword>
<dbReference type="Pfam" id="PF01968">
    <property type="entry name" value="Hydantoinase_A"/>
    <property type="match status" value="1"/>
</dbReference>
<feature type="domain" description="S-Me-THD-like C-terminal" evidence="4">
    <location>
        <begin position="750"/>
        <end position="952"/>
    </location>
</feature>
<dbReference type="FunFam" id="3.40.1610.10:FF:000001">
    <property type="entry name" value="Hydantoinase, putative"/>
    <property type="match status" value="1"/>
</dbReference>
<gene>
    <name evidence="5" type="ORF">WICANDRAFT_82179</name>
</gene>
<dbReference type="GeneID" id="30202589"/>
<dbReference type="Gene3D" id="3.40.1610.10">
    <property type="entry name" value="CV3147-like domain"/>
    <property type="match status" value="1"/>
</dbReference>
<dbReference type="SUPFAM" id="SSF160991">
    <property type="entry name" value="CV3147-like"/>
    <property type="match status" value="1"/>
</dbReference>
<evidence type="ECO:0000313" key="5">
    <source>
        <dbReference type="EMBL" id="ODQ62063.1"/>
    </source>
</evidence>
<dbReference type="InterPro" id="IPR043129">
    <property type="entry name" value="ATPase_NBD"/>
</dbReference>
<dbReference type="Pfam" id="PF06032">
    <property type="entry name" value="S-Me-THD_N"/>
    <property type="match status" value="1"/>
</dbReference>
<feature type="domain" description="S-Me-THD N-terminal" evidence="3">
    <location>
        <begin position="586"/>
        <end position="745"/>
    </location>
</feature>
<dbReference type="Proteomes" id="UP000094112">
    <property type="component" value="Unassembled WGS sequence"/>
</dbReference>
<evidence type="ECO:0008006" key="7">
    <source>
        <dbReference type="Google" id="ProtNLM"/>
    </source>
</evidence>
<dbReference type="STRING" id="683960.A0A1E3P9H6"/>
<dbReference type="GO" id="GO:0016787">
    <property type="term" value="F:hydrolase activity"/>
    <property type="evidence" value="ECO:0007669"/>
    <property type="project" value="InterPro"/>
</dbReference>
<evidence type="ECO:0000259" key="3">
    <source>
        <dbReference type="Pfam" id="PF06032"/>
    </source>
</evidence>
<dbReference type="PANTHER" id="PTHR11365:SF10">
    <property type="entry name" value="HYDANTOINASE_OXOPROLINASE"/>
    <property type="match status" value="1"/>
</dbReference>
<sequence>MQESRLRIGIDVGGTNTDCVLLDPTKQHTESRGIIACAKSLTTPDITTGIFTVMKKVIEASQVKTDKIAIVTIGTTHFLNAIIERDVSRLDKVAIIRLSSNFTRSIPPFSDFPQDLKDAIYGYHGFVSGGLQIDGSLISEINEEEIIQQCEEIKKRKLISVVIAGVYSPLDTKYNQEYKAREIVEKHLPGVRIVCSRDVGTIGFLERENASILNASILRFSEYVIQSFKSALENLGLKCPLYLTQNDGTIIAAKQVKKIPIVTFSSGPTNSILGAAYLSQVKHSKSSILVADVGGTTTDIGVLLPSGFPKQASAYLSIAGVRVNYAMPHVHTIGLGGGSIVAEQADGSFTVGPESVGLSLTKNALVFGGSTTTATDVALLAKHIEIKGGDMSKLTCLSENTIDKSFKQIQLNLSKAIDAIRTSPVDLPLILVGGGSMVIGDKIDGISEIIRPTYHEYANAIGAAVAKIASVVDTVISLEGGISFEKVLELKKQDAIEAIIKDKGAVRESTYIADVTTLPVQCSTNKVRIIIKAAGEVDLTKAFELHNRDSIRSEIKKVVKPEATFQTKVLDYKPDIKNGIWNISQTDLKWFSMGCYVLGCAGGGSPQCEYLEVRNILDEGYEIKIQDHEAIGDDDIIAWGGIMGSPAVSIERLGGTDTVDALAEVLKFTHNEDCQALMCLEIGGANGLQSLIMASSKYFNKPLLDCDWMGRAYPTYYQTTLAAHTTGLLAPAAISDGVGNSLILTSANSDVLTDVILRASCGEMGSRVGYAGRPSEGHLVKKFAVKNSYSLAWRIGRQIAYCQETNSTDQVADRIIEEVGGQSSAKKLFTGKITSVEQKLYKGHSYGQIVITAFDAEDQDISSSDIPFVETKGTLRVPYKNEIMYAEHEFDSKKKILASVPDLISVIDTQSGQAIGVPEFKYGLRVIVIGIAGSDLWSDCEKSRELGGLKAFK</sequence>
<dbReference type="InterPro" id="IPR008040">
    <property type="entry name" value="Hydant_A_N"/>
</dbReference>
<accession>A0A1E3P9H6</accession>